<gene>
    <name evidence="1" type="ORF">ARMSODRAFT_346836</name>
</gene>
<evidence type="ECO:0000313" key="1">
    <source>
        <dbReference type="EMBL" id="PBK66834.1"/>
    </source>
</evidence>
<keyword evidence="2" id="KW-1185">Reference proteome</keyword>
<dbReference type="EMBL" id="KZ293439">
    <property type="protein sequence ID" value="PBK66834.1"/>
    <property type="molecule type" value="Genomic_DNA"/>
</dbReference>
<protein>
    <submittedName>
        <fullName evidence="1">Uncharacterized protein</fullName>
    </submittedName>
</protein>
<sequence>MSLISTAACSPFPGNGWPRRRCLAECCLPWFFMRLSLLRMCVSDLPFHCYSLLTVAWWSVHLVARVWLPRPRLVPLLYLTLPHKSSSSSTYMSHVFTNTQWLPGDIDDVVAAVEQSCLLDIESSLRRLFSYTTDPIQEYRPAPLPTSPWS</sequence>
<dbReference type="Proteomes" id="UP000218334">
    <property type="component" value="Unassembled WGS sequence"/>
</dbReference>
<evidence type="ECO:0000313" key="2">
    <source>
        <dbReference type="Proteomes" id="UP000218334"/>
    </source>
</evidence>
<dbReference type="AlphaFoldDB" id="A0A2H3BD49"/>
<name>A0A2H3BD49_9AGAR</name>
<accession>A0A2H3BD49</accession>
<proteinExistence type="predicted"/>
<reference evidence="2" key="1">
    <citation type="journal article" date="2017" name="Nat. Ecol. Evol.">
        <title>Genome expansion and lineage-specific genetic innovations in the forest pathogenic fungi Armillaria.</title>
        <authorList>
            <person name="Sipos G."/>
            <person name="Prasanna A.N."/>
            <person name="Walter M.C."/>
            <person name="O'Connor E."/>
            <person name="Balint B."/>
            <person name="Krizsan K."/>
            <person name="Kiss B."/>
            <person name="Hess J."/>
            <person name="Varga T."/>
            <person name="Slot J."/>
            <person name="Riley R."/>
            <person name="Boka B."/>
            <person name="Rigling D."/>
            <person name="Barry K."/>
            <person name="Lee J."/>
            <person name="Mihaltcheva S."/>
            <person name="LaButti K."/>
            <person name="Lipzen A."/>
            <person name="Waldron R."/>
            <person name="Moloney N.M."/>
            <person name="Sperisen C."/>
            <person name="Kredics L."/>
            <person name="Vagvoelgyi C."/>
            <person name="Patrignani A."/>
            <person name="Fitzpatrick D."/>
            <person name="Nagy I."/>
            <person name="Doyle S."/>
            <person name="Anderson J.B."/>
            <person name="Grigoriev I.V."/>
            <person name="Gueldener U."/>
            <person name="Muensterkoetter M."/>
            <person name="Nagy L.G."/>
        </authorList>
    </citation>
    <scope>NUCLEOTIDE SEQUENCE [LARGE SCALE GENOMIC DNA]</scope>
    <source>
        <strain evidence="2">28-4</strain>
    </source>
</reference>
<organism evidence="1 2">
    <name type="scientific">Armillaria solidipes</name>
    <dbReference type="NCBI Taxonomy" id="1076256"/>
    <lineage>
        <taxon>Eukaryota</taxon>
        <taxon>Fungi</taxon>
        <taxon>Dikarya</taxon>
        <taxon>Basidiomycota</taxon>
        <taxon>Agaricomycotina</taxon>
        <taxon>Agaricomycetes</taxon>
        <taxon>Agaricomycetidae</taxon>
        <taxon>Agaricales</taxon>
        <taxon>Marasmiineae</taxon>
        <taxon>Physalacriaceae</taxon>
        <taxon>Armillaria</taxon>
    </lineage>
</organism>